<dbReference type="OrthoDB" id="10370053at2759"/>
<keyword evidence="2" id="KW-1185">Reference proteome</keyword>
<reference evidence="1 2" key="1">
    <citation type="journal article" date="2017" name="Gigascience">
        <title>Draft genome of the honey bee ectoparasitic mite, Tropilaelaps mercedesae, is shaped by the parasitic life history.</title>
        <authorList>
            <person name="Dong X."/>
            <person name="Armstrong S.D."/>
            <person name="Xia D."/>
            <person name="Makepeace B.L."/>
            <person name="Darby A.C."/>
            <person name="Kadowaki T."/>
        </authorList>
    </citation>
    <scope>NUCLEOTIDE SEQUENCE [LARGE SCALE GENOMIC DNA]</scope>
    <source>
        <strain evidence="1">Wuxi-XJTLU</strain>
    </source>
</reference>
<evidence type="ECO:0000313" key="2">
    <source>
        <dbReference type="Proteomes" id="UP000192247"/>
    </source>
</evidence>
<dbReference type="EMBL" id="MNPL01005334">
    <property type="protein sequence ID" value="OQR76089.1"/>
    <property type="molecule type" value="Genomic_DNA"/>
</dbReference>
<gene>
    <name evidence="1" type="ORF">BIW11_07995</name>
</gene>
<dbReference type="Proteomes" id="UP000192247">
    <property type="component" value="Unassembled WGS sequence"/>
</dbReference>
<comment type="caution">
    <text evidence="1">The sequence shown here is derived from an EMBL/GenBank/DDBJ whole genome shotgun (WGS) entry which is preliminary data.</text>
</comment>
<proteinExistence type="predicted"/>
<protein>
    <submittedName>
        <fullName evidence="1">Uncharacterized protein</fullName>
    </submittedName>
</protein>
<dbReference type="AlphaFoldDB" id="A0A1V9XRH9"/>
<sequence length="244" mass="26710">MIVPMVPAIFASGGFTRSFQINGEDMSVLFSLNLTTAYQGSPRSRILANLKDRSGDCVAVFRGPEGNQGCVCCCTRCAQTRLVKANLRSMQSTSSILSQGDVVFLNPQESLTVESPPGSVIGHIALHHDFYGVYNKGMLQLIYSIPFKPNNGAASHTVTLAERGSQSFVTSGNREQGFITRCNNPHSTFKVSVRPPQNTHSSHHKLLLIATAICMFAMEAERTPRPLEWLGCVCLRDVLEEGWC</sequence>
<accession>A0A1V9XRH9</accession>
<evidence type="ECO:0000313" key="1">
    <source>
        <dbReference type="EMBL" id="OQR76089.1"/>
    </source>
</evidence>
<organism evidence="1 2">
    <name type="scientific">Tropilaelaps mercedesae</name>
    <dbReference type="NCBI Taxonomy" id="418985"/>
    <lineage>
        <taxon>Eukaryota</taxon>
        <taxon>Metazoa</taxon>
        <taxon>Ecdysozoa</taxon>
        <taxon>Arthropoda</taxon>
        <taxon>Chelicerata</taxon>
        <taxon>Arachnida</taxon>
        <taxon>Acari</taxon>
        <taxon>Parasitiformes</taxon>
        <taxon>Mesostigmata</taxon>
        <taxon>Gamasina</taxon>
        <taxon>Dermanyssoidea</taxon>
        <taxon>Laelapidae</taxon>
        <taxon>Tropilaelaps</taxon>
    </lineage>
</organism>
<name>A0A1V9XRH9_9ACAR</name>
<dbReference type="InParanoid" id="A0A1V9XRH9"/>